<dbReference type="Pfam" id="PF13575">
    <property type="entry name" value="DUF4135"/>
    <property type="match status" value="2"/>
</dbReference>
<dbReference type="Gene3D" id="1.50.10.10">
    <property type="match status" value="1"/>
</dbReference>
<evidence type="ECO:0000313" key="3">
    <source>
        <dbReference type="Proteomes" id="UP000886876"/>
    </source>
</evidence>
<feature type="domain" description="Lantibiotic biosynthesis protein dehydration" evidence="1">
    <location>
        <begin position="116"/>
        <end position="327"/>
    </location>
</feature>
<accession>A0A9D1G7V3</accession>
<dbReference type="GO" id="GO:0031179">
    <property type="term" value="P:peptide modification"/>
    <property type="evidence" value="ECO:0007669"/>
    <property type="project" value="InterPro"/>
</dbReference>
<name>A0A9D1G7V3_9FIRM</name>
<dbReference type="SMART" id="SM01260">
    <property type="entry name" value="LANC_like"/>
    <property type="match status" value="1"/>
</dbReference>
<dbReference type="InterPro" id="IPR017146">
    <property type="entry name" value="Lanti_2_LanM"/>
</dbReference>
<dbReference type="GO" id="GO:0005975">
    <property type="term" value="P:carbohydrate metabolic process"/>
    <property type="evidence" value="ECO:0007669"/>
    <property type="project" value="InterPro"/>
</dbReference>
<feature type="domain" description="Lantibiotic biosynthesis protein dehydration" evidence="1">
    <location>
        <begin position="341"/>
        <end position="459"/>
    </location>
</feature>
<dbReference type="EMBL" id="DVJS01000277">
    <property type="protein sequence ID" value="HIS98557.1"/>
    <property type="molecule type" value="Genomic_DNA"/>
</dbReference>
<dbReference type="Proteomes" id="UP000886876">
    <property type="component" value="Unassembled WGS sequence"/>
</dbReference>
<reference evidence="2" key="1">
    <citation type="submission" date="2020-10" db="EMBL/GenBank/DDBJ databases">
        <authorList>
            <person name="Gilroy R."/>
        </authorList>
    </citation>
    <scope>NUCLEOTIDE SEQUENCE</scope>
    <source>
        <strain evidence="2">ChiHecec3B27-6122</strain>
    </source>
</reference>
<gene>
    <name evidence="2" type="primary">lanM</name>
    <name evidence="2" type="ORF">IAD42_11335</name>
</gene>
<evidence type="ECO:0000313" key="2">
    <source>
        <dbReference type="EMBL" id="HIS98557.1"/>
    </source>
</evidence>
<dbReference type="Pfam" id="PF05147">
    <property type="entry name" value="LANC_like"/>
    <property type="match status" value="1"/>
</dbReference>
<dbReference type="AlphaFoldDB" id="A0A9D1G7V3"/>
<protein>
    <submittedName>
        <fullName evidence="2">Type 2 lantipeptide synthetase LanM</fullName>
    </submittedName>
</protein>
<organism evidence="2 3">
    <name type="scientific">Candidatus Scatomorpha pullistercoris</name>
    <dbReference type="NCBI Taxonomy" id="2840929"/>
    <lineage>
        <taxon>Bacteria</taxon>
        <taxon>Bacillati</taxon>
        <taxon>Bacillota</taxon>
        <taxon>Clostridia</taxon>
        <taxon>Eubacteriales</taxon>
        <taxon>Candidatus Scatomorpha</taxon>
    </lineage>
</organism>
<dbReference type="PIRSF" id="PIRSF037228">
    <property type="entry name" value="Lant_mod_RumM"/>
    <property type="match status" value="1"/>
</dbReference>
<dbReference type="SUPFAM" id="SSF158745">
    <property type="entry name" value="LanC-like"/>
    <property type="match status" value="1"/>
</dbReference>
<dbReference type="PRINTS" id="PR01950">
    <property type="entry name" value="LANCSUPER"/>
</dbReference>
<dbReference type="InterPro" id="IPR012341">
    <property type="entry name" value="6hp_glycosidase-like_sf"/>
</dbReference>
<sequence>MAMLVRERLNLPADEREALFLLSWTGRAEEGLEAELGEDGPMTERAALLCLVGLLSRLRYICEDVFKTEKNALIVEENPFMAIDPGLATAEMKAEASEKLLLELERTGGGHVFEKYPLLRGLLDSRTENYIEVYRELFERLRRDRAEICRRFFAGEDFGLVTEIKGDSGDLHFHGRSTCIIVTERGRFVYKPHDCGIDVKFRELIGRGFSDMIRSPDCIEGEGYGWCEYVTPREVGSEAGAARFYRRFGGACALMQALGGSDLHSENWICSGEFPVLVDVETALSPAPRIYNDKSVFPELVTEEENFLYDANRSLIPSSLLPSRTGGREMSVLLDDSDYTSCEPVLSGKKLTVRGFEEEFLKGFSEGYDRCIEQSGELLRGLESFSGVTVRKLMRNTDSYAKLLKKLYSAAALRSGERRAAAVERLGDFFRLHGAEHMLPIARWEGECLLEGDIPYFSSMGGGHALLGCGNVVVEDFFRLSAVENARERIGRLSEAEKRFEMGLLSQSMSRAMIPVEPTKEPEPELSDFEPMSRQTALAEAEELFREIEGLMLTGPSGKPSWLIVSERGMNLVSIKPTFLQGAAGMGTFFAAMHAAGGGTAQRAEELADICLEQLEVTAEQLGEARYIPEKALPLGISDGFAGAFRALDIMESCLGTGRAGDLTRRLLELLGKADIENAHCMDVYSGAAGLLLELCRAYEHTGSDAALVQMERMAELLIRGRTLEYKGMLLWDTMDKKRPISGAGHGLAGIAAALLGAWKLLGGARYREAALAALEFEHGIYSEKLGTWPDLRTSPVASQAMHGLCSGAPGMGLAMLFCRESGLDSPELEEDIVRARRCCLTSRPIYRDHLCCGNSAALDFLLSLPDCREHAGRLLAFMKSRKDRGGRYHCLPENYRQVPCPDLFFGTAGIGYELLRYAQPDKLHQILF</sequence>
<comment type="caution">
    <text evidence="2">The sequence shown here is derived from an EMBL/GenBank/DDBJ whole genome shotgun (WGS) entry which is preliminary data.</text>
</comment>
<proteinExistence type="predicted"/>
<dbReference type="CDD" id="cd04792">
    <property type="entry name" value="LanM-like"/>
    <property type="match status" value="1"/>
</dbReference>
<reference evidence="2" key="2">
    <citation type="journal article" date="2021" name="PeerJ">
        <title>Extensive microbial diversity within the chicken gut microbiome revealed by metagenomics and culture.</title>
        <authorList>
            <person name="Gilroy R."/>
            <person name="Ravi A."/>
            <person name="Getino M."/>
            <person name="Pursley I."/>
            <person name="Horton D.L."/>
            <person name="Alikhan N.F."/>
            <person name="Baker D."/>
            <person name="Gharbi K."/>
            <person name="Hall N."/>
            <person name="Watson M."/>
            <person name="Adriaenssens E.M."/>
            <person name="Foster-Nyarko E."/>
            <person name="Jarju S."/>
            <person name="Secka A."/>
            <person name="Antonio M."/>
            <person name="Oren A."/>
            <person name="Chaudhuri R.R."/>
            <person name="La Ragione R."/>
            <person name="Hildebrand F."/>
            <person name="Pallen M.J."/>
        </authorList>
    </citation>
    <scope>NUCLEOTIDE SEQUENCE</scope>
    <source>
        <strain evidence="2">ChiHecec3B27-6122</strain>
    </source>
</reference>
<dbReference type="NCBIfam" id="TIGR03897">
    <property type="entry name" value="lanti_2_LanM"/>
    <property type="match status" value="1"/>
</dbReference>
<dbReference type="InterPro" id="IPR007822">
    <property type="entry name" value="LANC-like"/>
</dbReference>
<evidence type="ECO:0000259" key="1">
    <source>
        <dbReference type="Pfam" id="PF13575"/>
    </source>
</evidence>
<dbReference type="InterPro" id="IPR025410">
    <property type="entry name" value="Lant_dehyd"/>
</dbReference>